<gene>
    <name evidence="2" type="ORF">CGI_10001104</name>
</gene>
<dbReference type="HOGENOM" id="CLU_1367405_0_0_1"/>
<name>K1Q3J0_MAGGI</name>
<sequence length="200" mass="21886">MAKITAIFVLLSIHGSEAGIYSLFTPASRLSGFIMEKISPIGMDMCVRECSKRVSCASVNFHRGRLECELSYSDVTANPSNMTSDSEFIYIGRNQIPQCIVFHKTALRHCVNWTQMRPVRLNTAKIYSWVDCPTDHPDSNSTGVKVTSTKIGTVLTYTCNSDPSITLTSKCRGDGTWTSSATSCIVSLPELPGSRSVCAL</sequence>
<reference evidence="2" key="1">
    <citation type="journal article" date="2012" name="Nature">
        <title>The oyster genome reveals stress adaptation and complexity of shell formation.</title>
        <authorList>
            <person name="Zhang G."/>
            <person name="Fang X."/>
            <person name="Guo X."/>
            <person name="Li L."/>
            <person name="Luo R."/>
            <person name="Xu F."/>
            <person name="Yang P."/>
            <person name="Zhang L."/>
            <person name="Wang X."/>
            <person name="Qi H."/>
            <person name="Xiong Z."/>
            <person name="Que H."/>
            <person name="Xie Y."/>
            <person name="Holland P.W."/>
            <person name="Paps J."/>
            <person name="Zhu Y."/>
            <person name="Wu F."/>
            <person name="Chen Y."/>
            <person name="Wang J."/>
            <person name="Peng C."/>
            <person name="Meng J."/>
            <person name="Yang L."/>
            <person name="Liu J."/>
            <person name="Wen B."/>
            <person name="Zhang N."/>
            <person name="Huang Z."/>
            <person name="Zhu Q."/>
            <person name="Feng Y."/>
            <person name="Mount A."/>
            <person name="Hedgecock D."/>
            <person name="Xu Z."/>
            <person name="Liu Y."/>
            <person name="Domazet-Loso T."/>
            <person name="Du Y."/>
            <person name="Sun X."/>
            <person name="Zhang S."/>
            <person name="Liu B."/>
            <person name="Cheng P."/>
            <person name="Jiang X."/>
            <person name="Li J."/>
            <person name="Fan D."/>
            <person name="Wang W."/>
            <person name="Fu W."/>
            <person name="Wang T."/>
            <person name="Wang B."/>
            <person name="Zhang J."/>
            <person name="Peng Z."/>
            <person name="Li Y."/>
            <person name="Li N."/>
            <person name="Wang J."/>
            <person name="Chen M."/>
            <person name="He Y."/>
            <person name="Tan F."/>
            <person name="Song X."/>
            <person name="Zheng Q."/>
            <person name="Huang R."/>
            <person name="Yang H."/>
            <person name="Du X."/>
            <person name="Chen L."/>
            <person name="Yang M."/>
            <person name="Gaffney P.M."/>
            <person name="Wang S."/>
            <person name="Luo L."/>
            <person name="She Z."/>
            <person name="Ming Y."/>
            <person name="Huang W."/>
            <person name="Zhang S."/>
            <person name="Huang B."/>
            <person name="Zhang Y."/>
            <person name="Qu T."/>
            <person name="Ni P."/>
            <person name="Miao G."/>
            <person name="Wang J."/>
            <person name="Wang Q."/>
            <person name="Steinberg C.E."/>
            <person name="Wang H."/>
            <person name="Li N."/>
            <person name="Qian L."/>
            <person name="Zhang G."/>
            <person name="Li Y."/>
            <person name="Yang H."/>
            <person name="Liu X."/>
            <person name="Wang J."/>
            <person name="Yin Y."/>
            <person name="Wang J."/>
        </authorList>
    </citation>
    <scope>NUCLEOTIDE SEQUENCE [LARGE SCALE GENOMIC DNA]</scope>
    <source>
        <strain evidence="2">05x7-T-G4-1.051#20</strain>
    </source>
</reference>
<protein>
    <submittedName>
        <fullName evidence="2">Uncharacterized protein</fullName>
    </submittedName>
</protein>
<dbReference type="Gene3D" id="3.50.4.10">
    <property type="entry name" value="Hepatocyte Growth Factor"/>
    <property type="match status" value="1"/>
</dbReference>
<dbReference type="InterPro" id="IPR035976">
    <property type="entry name" value="Sushi/SCR/CCP_sf"/>
</dbReference>
<dbReference type="InterPro" id="IPR003609">
    <property type="entry name" value="Pan_app"/>
</dbReference>
<organism evidence="2">
    <name type="scientific">Magallana gigas</name>
    <name type="common">Pacific oyster</name>
    <name type="synonym">Crassostrea gigas</name>
    <dbReference type="NCBI Taxonomy" id="29159"/>
    <lineage>
        <taxon>Eukaryota</taxon>
        <taxon>Metazoa</taxon>
        <taxon>Spiralia</taxon>
        <taxon>Lophotrochozoa</taxon>
        <taxon>Mollusca</taxon>
        <taxon>Bivalvia</taxon>
        <taxon>Autobranchia</taxon>
        <taxon>Pteriomorphia</taxon>
        <taxon>Ostreida</taxon>
        <taxon>Ostreoidea</taxon>
        <taxon>Ostreidae</taxon>
        <taxon>Magallana</taxon>
    </lineage>
</organism>
<accession>K1Q3J0</accession>
<dbReference type="CDD" id="cd01099">
    <property type="entry name" value="PAN_AP_HGF"/>
    <property type="match status" value="1"/>
</dbReference>
<keyword evidence="1" id="KW-0768">Sushi</keyword>
<dbReference type="Gene3D" id="2.10.70.10">
    <property type="entry name" value="Complement Module, domain 1"/>
    <property type="match status" value="1"/>
</dbReference>
<dbReference type="SUPFAM" id="SSF57414">
    <property type="entry name" value="Hairpin loop containing domain-like"/>
    <property type="match status" value="1"/>
</dbReference>
<dbReference type="EMBL" id="JH818669">
    <property type="protein sequence ID" value="EKC25959.1"/>
    <property type="molecule type" value="Genomic_DNA"/>
</dbReference>
<dbReference type="SMART" id="SM00473">
    <property type="entry name" value="PAN_AP"/>
    <property type="match status" value="1"/>
</dbReference>
<comment type="caution">
    <text evidence="1">Lacks conserved residue(s) required for the propagation of feature annotation.</text>
</comment>
<evidence type="ECO:0000313" key="2">
    <source>
        <dbReference type="EMBL" id="EKC25959.1"/>
    </source>
</evidence>
<dbReference type="PROSITE" id="PS50923">
    <property type="entry name" value="SUSHI"/>
    <property type="match status" value="1"/>
</dbReference>
<dbReference type="InParanoid" id="K1Q3J0"/>
<dbReference type="AlphaFoldDB" id="K1Q3J0"/>
<proteinExistence type="predicted"/>
<evidence type="ECO:0000256" key="1">
    <source>
        <dbReference type="PROSITE-ProRule" id="PRU00302"/>
    </source>
</evidence>
<dbReference type="InterPro" id="IPR000436">
    <property type="entry name" value="Sushi_SCR_CCP_dom"/>
</dbReference>
<dbReference type="Pfam" id="PF00024">
    <property type="entry name" value="PAN_1"/>
    <property type="match status" value="1"/>
</dbReference>
<dbReference type="SUPFAM" id="SSF57535">
    <property type="entry name" value="Complement control module/SCR domain"/>
    <property type="match status" value="1"/>
</dbReference>